<accession>A0A3N9UC36</accession>
<name>A0A3N9UC36_9BACI</name>
<protein>
    <submittedName>
        <fullName evidence="1">CxxH/CxxC protein</fullName>
    </submittedName>
</protein>
<proteinExistence type="predicted"/>
<keyword evidence="2" id="KW-1185">Reference proteome</keyword>
<dbReference type="Pfam" id="PF14116">
    <property type="entry name" value="YyzF"/>
    <property type="match status" value="1"/>
</dbReference>
<evidence type="ECO:0000313" key="2">
    <source>
        <dbReference type="Proteomes" id="UP000274033"/>
    </source>
</evidence>
<reference evidence="1 2" key="1">
    <citation type="journal article" date="2013" name="J. Microbiol.">
        <title>Lysinibacillus chungkukjangi sp. nov., isolated from Chungkukjang, Korean fermented soybean food.</title>
        <authorList>
            <person name="Kim S.J."/>
            <person name="Jang Y.H."/>
            <person name="Hamada M."/>
            <person name="Ahn J.H."/>
            <person name="Weon H.Y."/>
            <person name="Suzuki K."/>
            <person name="Whang K.S."/>
            <person name="Kwon S.W."/>
        </authorList>
    </citation>
    <scope>NUCLEOTIDE SEQUENCE [LARGE SCALE GENOMIC DNA]</scope>
    <source>
        <strain evidence="1 2">MCCC 1A12701</strain>
    </source>
</reference>
<evidence type="ECO:0000313" key="1">
    <source>
        <dbReference type="EMBL" id="RQW74003.1"/>
    </source>
</evidence>
<dbReference type="Proteomes" id="UP000274033">
    <property type="component" value="Unassembled WGS sequence"/>
</dbReference>
<dbReference type="OrthoDB" id="1652387at2"/>
<comment type="caution">
    <text evidence="1">The sequence shown here is derived from an EMBL/GenBank/DDBJ whole genome shotgun (WGS) entry which is preliminary data.</text>
</comment>
<dbReference type="EMBL" id="RRCT01000013">
    <property type="protein sequence ID" value="RQW74003.1"/>
    <property type="molecule type" value="Genomic_DNA"/>
</dbReference>
<organism evidence="1 2">
    <name type="scientific">Lysinibacillus composti</name>
    <dbReference type="NCBI Taxonomy" id="720633"/>
    <lineage>
        <taxon>Bacteria</taxon>
        <taxon>Bacillati</taxon>
        <taxon>Bacillota</taxon>
        <taxon>Bacilli</taxon>
        <taxon>Bacillales</taxon>
        <taxon>Bacillaceae</taxon>
        <taxon>Lysinibacillus</taxon>
    </lineage>
</organism>
<dbReference type="NCBIfam" id="TIGR04129">
    <property type="entry name" value="CxxH_BA5709"/>
    <property type="match status" value="1"/>
</dbReference>
<gene>
    <name evidence="1" type="ORF">EBB45_13745</name>
</gene>
<dbReference type="RefSeq" id="WP_124765687.1">
    <property type="nucleotide sequence ID" value="NZ_JAFBDY010000013.1"/>
</dbReference>
<dbReference type="AlphaFoldDB" id="A0A3N9UC36"/>
<dbReference type="InterPro" id="IPR025626">
    <property type="entry name" value="YyzF"/>
</dbReference>
<sequence length="54" mass="6379">MKKYSCETHINHALDMFVVETMEFPIMDKLKEEEKLSTKCSYCEEPAEYIVSTK</sequence>